<dbReference type="Pfam" id="PF00535">
    <property type="entry name" value="Glycos_transf_2"/>
    <property type="match status" value="1"/>
</dbReference>
<dbReference type="InterPro" id="IPR001173">
    <property type="entry name" value="Glyco_trans_2-like"/>
</dbReference>
<dbReference type="GO" id="GO:0016758">
    <property type="term" value="F:hexosyltransferase activity"/>
    <property type="evidence" value="ECO:0007669"/>
    <property type="project" value="UniProtKB-ARBA"/>
</dbReference>
<feature type="coiled-coil region" evidence="1">
    <location>
        <begin position="350"/>
        <end position="384"/>
    </location>
</feature>
<keyword evidence="1" id="KW-0175">Coiled coil</keyword>
<dbReference type="SUPFAM" id="SSF53448">
    <property type="entry name" value="Nucleotide-diphospho-sugar transferases"/>
    <property type="match status" value="1"/>
</dbReference>
<gene>
    <name evidence="3" type="ORF">LKD71_02585</name>
</gene>
<dbReference type="Gene3D" id="3.90.550.10">
    <property type="entry name" value="Spore Coat Polysaccharide Biosynthesis Protein SpsA, Chain A"/>
    <property type="match status" value="1"/>
</dbReference>
<comment type="caution">
    <text evidence="3">The sequence shown here is derived from an EMBL/GenBank/DDBJ whole genome shotgun (WGS) entry which is preliminary data.</text>
</comment>
<dbReference type="EMBL" id="JAJEPR010000003">
    <property type="protein sequence ID" value="MCC2188720.1"/>
    <property type="molecule type" value="Genomic_DNA"/>
</dbReference>
<dbReference type="Proteomes" id="UP001197875">
    <property type="component" value="Unassembled WGS sequence"/>
</dbReference>
<evidence type="ECO:0000313" key="3">
    <source>
        <dbReference type="EMBL" id="MCC2188720.1"/>
    </source>
</evidence>
<sequence length="418" mass="49261">MIKVSLILPVYNTGKYLRQCLESIENQTLKNFEVLCVDDGSTDDSVEIISEYVKKDSRFHLLEQKNAGGGAARNHGMEAAKGEYLAFLDSDDFFEPGLLEKQAKRLDETKADLSVCKVRCWHEDLQFFTDEYAAMREEYLPKKEIFNYHDFPDYIFNTFHNWPWNKMFRRSFVEEKKLKFQEIRRTNDLFFTCSALVNAEKITTVKEFLVNYRVGITGNCQSTNTATPLDFHKAFSRLREYLQEKGCYEEVKRSFINHAIDGCVANLLSQEKSEQQETLYHQLKGGLFKALDIEDQPAEYYYDYNQRMYHFYRTIMDEDYDSLLRLRIQDLKDERDNCLHLNHIEKMGIIHRDEDRIHQLERENEELRRQLEELQAEVDNIYGSFSYKAGHVVTSPLRACARAARKAVGAEQKHTKRK</sequence>
<evidence type="ECO:0000256" key="1">
    <source>
        <dbReference type="SAM" id="Coils"/>
    </source>
</evidence>
<organism evidence="3 4">
    <name type="scientific">Fusicatenibacter faecihominis</name>
    <dbReference type="NCBI Taxonomy" id="2881276"/>
    <lineage>
        <taxon>Bacteria</taxon>
        <taxon>Bacillati</taxon>
        <taxon>Bacillota</taxon>
        <taxon>Clostridia</taxon>
        <taxon>Lachnospirales</taxon>
        <taxon>Lachnospiraceae</taxon>
        <taxon>Fusicatenibacter</taxon>
    </lineage>
</organism>
<dbReference type="PANTHER" id="PTHR22916:SF3">
    <property type="entry name" value="UDP-GLCNAC:BETAGAL BETA-1,3-N-ACETYLGLUCOSAMINYLTRANSFERASE-LIKE PROTEIN 1"/>
    <property type="match status" value="1"/>
</dbReference>
<proteinExistence type="predicted"/>
<evidence type="ECO:0000259" key="2">
    <source>
        <dbReference type="Pfam" id="PF00535"/>
    </source>
</evidence>
<keyword evidence="3" id="KW-0328">Glycosyltransferase</keyword>
<dbReference type="PANTHER" id="PTHR22916">
    <property type="entry name" value="GLYCOSYLTRANSFERASE"/>
    <property type="match status" value="1"/>
</dbReference>
<dbReference type="CDD" id="cd14686">
    <property type="entry name" value="bZIP"/>
    <property type="match status" value="1"/>
</dbReference>
<dbReference type="AlphaFoldDB" id="A0AAE3DQF6"/>
<protein>
    <submittedName>
        <fullName evidence="3">Glycosyltransferase</fullName>
        <ecNumber evidence="3">2.4.-.-</ecNumber>
    </submittedName>
</protein>
<feature type="domain" description="Glycosyltransferase 2-like" evidence="2">
    <location>
        <begin position="5"/>
        <end position="174"/>
    </location>
</feature>
<reference evidence="3 4" key="1">
    <citation type="submission" date="2021-10" db="EMBL/GenBank/DDBJ databases">
        <title>Anaerobic single-cell dispensing facilitates the cultivation of human gut bacteria.</title>
        <authorList>
            <person name="Afrizal A."/>
        </authorList>
    </citation>
    <scope>NUCLEOTIDE SEQUENCE [LARGE SCALE GENOMIC DNA]</scope>
    <source>
        <strain evidence="3 4">CLA-AA-H277</strain>
    </source>
</reference>
<keyword evidence="3" id="KW-0808">Transferase</keyword>
<dbReference type="EC" id="2.4.-.-" evidence="3"/>
<name>A0AAE3DQF6_9FIRM</name>
<evidence type="ECO:0000313" key="4">
    <source>
        <dbReference type="Proteomes" id="UP001197875"/>
    </source>
</evidence>
<accession>A0AAE3DQF6</accession>
<dbReference type="InterPro" id="IPR029044">
    <property type="entry name" value="Nucleotide-diphossugar_trans"/>
</dbReference>
<keyword evidence="4" id="KW-1185">Reference proteome</keyword>
<dbReference type="CDD" id="cd00761">
    <property type="entry name" value="Glyco_tranf_GTA_type"/>
    <property type="match status" value="1"/>
</dbReference>
<dbReference type="RefSeq" id="WP_227614227.1">
    <property type="nucleotide sequence ID" value="NZ_JAJEPR010000003.1"/>
</dbReference>